<proteinExistence type="predicted"/>
<feature type="compositionally biased region" description="Basic and acidic residues" evidence="1">
    <location>
        <begin position="177"/>
        <end position="188"/>
    </location>
</feature>
<organism evidence="2 3">
    <name type="scientific">Paralvinella palmiformis</name>
    <dbReference type="NCBI Taxonomy" id="53620"/>
    <lineage>
        <taxon>Eukaryota</taxon>
        <taxon>Metazoa</taxon>
        <taxon>Spiralia</taxon>
        <taxon>Lophotrochozoa</taxon>
        <taxon>Annelida</taxon>
        <taxon>Polychaeta</taxon>
        <taxon>Sedentaria</taxon>
        <taxon>Canalipalpata</taxon>
        <taxon>Terebellida</taxon>
        <taxon>Terebelliformia</taxon>
        <taxon>Alvinellidae</taxon>
        <taxon>Paralvinella</taxon>
    </lineage>
</organism>
<reference evidence="2" key="1">
    <citation type="journal article" date="2023" name="Mol. Biol. Evol.">
        <title>Third-Generation Sequencing Reveals the Adaptive Role of the Epigenome in Three Deep-Sea Polychaetes.</title>
        <authorList>
            <person name="Perez M."/>
            <person name="Aroh O."/>
            <person name="Sun Y."/>
            <person name="Lan Y."/>
            <person name="Juniper S.K."/>
            <person name="Young C.R."/>
            <person name="Angers B."/>
            <person name="Qian P.Y."/>
        </authorList>
    </citation>
    <scope>NUCLEOTIDE SEQUENCE</scope>
    <source>
        <strain evidence="2">P08H-3</strain>
    </source>
</reference>
<evidence type="ECO:0000313" key="3">
    <source>
        <dbReference type="Proteomes" id="UP001208570"/>
    </source>
</evidence>
<evidence type="ECO:0000256" key="1">
    <source>
        <dbReference type="SAM" id="MobiDB-lite"/>
    </source>
</evidence>
<gene>
    <name evidence="2" type="ORF">LSH36_362g02018</name>
</gene>
<sequence>MSTFTAAKVAVDKLSVDVRSKSIPDVSGSSGRLSYGVSKIHNTIWVSPDHLTENQIYHICIGKTLRRSLEDVRVKRGADVASGHHLLVARLKLKLKKNWMRTATNRRKYNVSLLKDPQTRAEYKLNLANKFQVLQKQYEEEEPDPNSLWQNIKEILTSNCNKEQSNTSDKGTGTGRSHKDQQRSKEEC</sequence>
<evidence type="ECO:0000313" key="2">
    <source>
        <dbReference type="EMBL" id="KAK2151468.1"/>
    </source>
</evidence>
<keyword evidence="3" id="KW-1185">Reference proteome</keyword>
<name>A0AAD9JF41_9ANNE</name>
<dbReference type="EMBL" id="JAODUP010000362">
    <property type="protein sequence ID" value="KAK2151468.1"/>
    <property type="molecule type" value="Genomic_DNA"/>
</dbReference>
<protein>
    <submittedName>
        <fullName evidence="2">Uncharacterized protein</fullName>
    </submittedName>
</protein>
<dbReference type="AlphaFoldDB" id="A0AAD9JF41"/>
<feature type="compositionally biased region" description="Polar residues" evidence="1">
    <location>
        <begin position="159"/>
        <end position="171"/>
    </location>
</feature>
<dbReference type="Proteomes" id="UP001208570">
    <property type="component" value="Unassembled WGS sequence"/>
</dbReference>
<comment type="caution">
    <text evidence="2">The sequence shown here is derived from an EMBL/GenBank/DDBJ whole genome shotgun (WGS) entry which is preliminary data.</text>
</comment>
<feature type="region of interest" description="Disordered" evidence="1">
    <location>
        <begin position="159"/>
        <end position="188"/>
    </location>
</feature>
<accession>A0AAD9JF41</accession>